<protein>
    <submittedName>
        <fullName evidence="2 4">Uncharacterized protein</fullName>
    </submittedName>
</protein>
<evidence type="ECO:0000313" key="2">
    <source>
        <dbReference type="EMBL" id="VDO86679.1"/>
    </source>
</evidence>
<gene>
    <name evidence="2" type="ORF">HPBE_LOCUS10889</name>
</gene>
<keyword evidence="3" id="KW-1185">Reference proteome</keyword>
<evidence type="ECO:0000313" key="4">
    <source>
        <dbReference type="WBParaSite" id="HPBE_0001088801-mRNA-1"/>
    </source>
</evidence>
<organism evidence="3 4">
    <name type="scientific">Heligmosomoides polygyrus</name>
    <name type="common">Parasitic roundworm</name>
    <dbReference type="NCBI Taxonomy" id="6339"/>
    <lineage>
        <taxon>Eukaryota</taxon>
        <taxon>Metazoa</taxon>
        <taxon>Ecdysozoa</taxon>
        <taxon>Nematoda</taxon>
        <taxon>Chromadorea</taxon>
        <taxon>Rhabditida</taxon>
        <taxon>Rhabditina</taxon>
        <taxon>Rhabditomorpha</taxon>
        <taxon>Strongyloidea</taxon>
        <taxon>Heligmosomidae</taxon>
        <taxon>Heligmosomoides</taxon>
    </lineage>
</organism>
<proteinExistence type="predicted"/>
<feature type="region of interest" description="Disordered" evidence="1">
    <location>
        <begin position="22"/>
        <end position="47"/>
    </location>
</feature>
<dbReference type="EMBL" id="UZAH01026911">
    <property type="protein sequence ID" value="VDO86679.1"/>
    <property type="molecule type" value="Genomic_DNA"/>
</dbReference>
<dbReference type="Proteomes" id="UP000050761">
    <property type="component" value="Unassembled WGS sequence"/>
</dbReference>
<feature type="region of interest" description="Disordered" evidence="1">
    <location>
        <begin position="107"/>
        <end position="127"/>
    </location>
</feature>
<dbReference type="AlphaFoldDB" id="A0A183FSG6"/>
<dbReference type="WBParaSite" id="HPBE_0001088801-mRNA-1">
    <property type="protein sequence ID" value="HPBE_0001088801-mRNA-1"/>
    <property type="gene ID" value="HPBE_0001088801"/>
</dbReference>
<sequence length="127" mass="13577">MTLFERGGSIGALWHARGTNGDAAGARSSNSMINGTTGDTGGGTRLLDPRAQKRAQTPLGQAGGGYAFSTATTSHVERQTLPVGWRQRYSICRVRSRARASPWEKLPSLAGGMDEFRANSPELNELE</sequence>
<accession>A0A183FSG6</accession>
<name>A0A183FSG6_HELPZ</name>
<reference evidence="2 3" key="1">
    <citation type="submission" date="2018-11" db="EMBL/GenBank/DDBJ databases">
        <authorList>
            <consortium name="Pathogen Informatics"/>
        </authorList>
    </citation>
    <scope>NUCLEOTIDE SEQUENCE [LARGE SCALE GENOMIC DNA]</scope>
</reference>
<accession>A0A3P7Z931</accession>
<evidence type="ECO:0000313" key="3">
    <source>
        <dbReference type="Proteomes" id="UP000050761"/>
    </source>
</evidence>
<reference evidence="4" key="2">
    <citation type="submission" date="2019-09" db="UniProtKB">
        <authorList>
            <consortium name="WormBaseParasite"/>
        </authorList>
    </citation>
    <scope>IDENTIFICATION</scope>
</reference>
<evidence type="ECO:0000256" key="1">
    <source>
        <dbReference type="SAM" id="MobiDB-lite"/>
    </source>
</evidence>